<organism evidence="1">
    <name type="scientific">Timema tahoe</name>
    <dbReference type="NCBI Taxonomy" id="61484"/>
    <lineage>
        <taxon>Eukaryota</taxon>
        <taxon>Metazoa</taxon>
        <taxon>Ecdysozoa</taxon>
        <taxon>Arthropoda</taxon>
        <taxon>Hexapoda</taxon>
        <taxon>Insecta</taxon>
        <taxon>Pterygota</taxon>
        <taxon>Neoptera</taxon>
        <taxon>Polyneoptera</taxon>
        <taxon>Phasmatodea</taxon>
        <taxon>Timematodea</taxon>
        <taxon>Timematoidea</taxon>
        <taxon>Timematidae</taxon>
        <taxon>Timema</taxon>
    </lineage>
</organism>
<proteinExistence type="predicted"/>
<evidence type="ECO:0000313" key="1">
    <source>
        <dbReference type="EMBL" id="CAD7463173.1"/>
    </source>
</evidence>
<dbReference type="SUPFAM" id="SSF50494">
    <property type="entry name" value="Trypsin-like serine proteases"/>
    <property type="match status" value="1"/>
</dbReference>
<dbReference type="Gene3D" id="2.40.10.10">
    <property type="entry name" value="Trypsin-like serine proteases"/>
    <property type="match status" value="1"/>
</dbReference>
<name>A0A7R9IRE5_9NEOP</name>
<accession>A0A7R9IRE5</accession>
<sequence length="86" mass="9432">MGEGETQVVGWGRDENGNEVTPKLRMAQIPIVTQEECLLSLNGSINIDDTSRLQIELVHVMATVEVASFFPSQMVQDRENAGISEA</sequence>
<gene>
    <name evidence="1" type="ORF">TTEB3V08_LOCUS11059</name>
</gene>
<dbReference type="InterPro" id="IPR043504">
    <property type="entry name" value="Peptidase_S1_PA_chymotrypsin"/>
</dbReference>
<dbReference type="AlphaFoldDB" id="A0A7R9IRE5"/>
<dbReference type="EMBL" id="OE007423">
    <property type="protein sequence ID" value="CAD7463173.1"/>
    <property type="molecule type" value="Genomic_DNA"/>
</dbReference>
<reference evidence="1" key="1">
    <citation type="submission" date="2020-11" db="EMBL/GenBank/DDBJ databases">
        <authorList>
            <person name="Tran Van P."/>
        </authorList>
    </citation>
    <scope>NUCLEOTIDE SEQUENCE</scope>
</reference>
<dbReference type="InterPro" id="IPR009003">
    <property type="entry name" value="Peptidase_S1_PA"/>
</dbReference>
<protein>
    <submittedName>
        <fullName evidence="1">Uncharacterized protein</fullName>
    </submittedName>
</protein>